<sequence length="318" mass="36466">MKQIDNNDLSTNIVEQVQKIEQEYNKKVEIYSDYSEQEFLTLDQASHEIKGDIVKVIITNEKYSEFVLAHELYHIALELSDEPSISCAVTSGKPDYDGRILAIANSIFETLEHISVLKSQKADGTYTAEVKDAFLKGIEVALNPKVSLDLANMRFYRTLIMFDGMIFSEHAQDDKWKDEFPTSYKYAEKLVKIAEANDLSDAFHFRRALVNALDTYNEIILSNGYEGLGYHEFLNITPVLSERQLRLSLNQVYQVKHSSFKNRATGKDAFVLLGINDGQSVTTLDIDPGKVTPEFYKAFYQYKIIDVFEKEEVKYLTR</sequence>
<dbReference type="Proteomes" id="UP000051515">
    <property type="component" value="Unassembled WGS sequence"/>
</dbReference>
<dbReference type="STRING" id="1423788.FC78_GL000207"/>
<keyword evidence="2" id="KW-1185">Reference proteome</keyword>
<dbReference type="OrthoDB" id="2246846at2"/>
<dbReference type="AlphaFoldDB" id="A0A0R1KJU7"/>
<evidence type="ECO:0008006" key="3">
    <source>
        <dbReference type="Google" id="ProtNLM"/>
    </source>
</evidence>
<reference evidence="1 2" key="1">
    <citation type="journal article" date="2015" name="Genome Announc.">
        <title>Expanding the biotechnology potential of lactobacilli through comparative genomics of 213 strains and associated genera.</title>
        <authorList>
            <person name="Sun Z."/>
            <person name="Harris H.M."/>
            <person name="McCann A."/>
            <person name="Guo C."/>
            <person name="Argimon S."/>
            <person name="Zhang W."/>
            <person name="Yang X."/>
            <person name="Jeffery I.B."/>
            <person name="Cooney J.C."/>
            <person name="Kagawa T.F."/>
            <person name="Liu W."/>
            <person name="Song Y."/>
            <person name="Salvetti E."/>
            <person name="Wrobel A."/>
            <person name="Rasinkangas P."/>
            <person name="Parkhill J."/>
            <person name="Rea M.C."/>
            <person name="O'Sullivan O."/>
            <person name="Ritari J."/>
            <person name="Douillard F.P."/>
            <person name="Paul Ross R."/>
            <person name="Yang R."/>
            <person name="Briner A.E."/>
            <person name="Felis G.E."/>
            <person name="de Vos W.M."/>
            <person name="Barrangou R."/>
            <person name="Klaenhammer T.R."/>
            <person name="Caufield P.W."/>
            <person name="Cui Y."/>
            <person name="Zhang H."/>
            <person name="O'Toole P.W."/>
        </authorList>
    </citation>
    <scope>NUCLEOTIDE SEQUENCE [LARGE SCALE GENOMIC DNA]</scope>
    <source>
        <strain evidence="1 2">DSM 19674</strain>
    </source>
</reference>
<dbReference type="EMBL" id="AZDY01000041">
    <property type="protein sequence ID" value="KRK81907.1"/>
    <property type="molecule type" value="Genomic_DNA"/>
</dbReference>
<accession>A0A0R1KJU7</accession>
<evidence type="ECO:0000313" key="1">
    <source>
        <dbReference type="EMBL" id="KRK81907.1"/>
    </source>
</evidence>
<dbReference type="RefSeq" id="WP_056954360.1">
    <property type="nucleotide sequence ID" value="NZ_AZDY01000041.1"/>
</dbReference>
<comment type="caution">
    <text evidence="1">The sequence shown here is derived from an EMBL/GenBank/DDBJ whole genome shotgun (WGS) entry which is preliminary data.</text>
</comment>
<dbReference type="PATRIC" id="fig|1423788.3.peg.214"/>
<name>A0A0R1KJU7_9LACO</name>
<evidence type="ECO:0000313" key="2">
    <source>
        <dbReference type="Proteomes" id="UP000051515"/>
    </source>
</evidence>
<protein>
    <recommendedName>
        <fullName evidence="3">IrrE N-terminal-like domain-containing protein</fullName>
    </recommendedName>
</protein>
<gene>
    <name evidence="1" type="ORF">FC78_GL000207</name>
</gene>
<organism evidence="1 2">
    <name type="scientific">Companilactobacillus bobalius DSM 19674</name>
    <dbReference type="NCBI Taxonomy" id="1423788"/>
    <lineage>
        <taxon>Bacteria</taxon>
        <taxon>Bacillati</taxon>
        <taxon>Bacillota</taxon>
        <taxon>Bacilli</taxon>
        <taxon>Lactobacillales</taxon>
        <taxon>Lactobacillaceae</taxon>
        <taxon>Companilactobacillus</taxon>
        <taxon>Companilactobacillus bobalius</taxon>
    </lineage>
</organism>
<proteinExistence type="predicted"/>